<dbReference type="RefSeq" id="XP_069212431.1">
    <property type="nucleotide sequence ID" value="XM_069348887.1"/>
</dbReference>
<keyword evidence="8" id="KW-1185">Reference proteome</keyword>
<dbReference type="Pfam" id="PF06999">
    <property type="entry name" value="Suc_Fer-like"/>
    <property type="match status" value="1"/>
</dbReference>
<keyword evidence="4" id="KW-0411">Iron-sulfur</keyword>
<dbReference type="InterPro" id="IPR001055">
    <property type="entry name" value="Adrenodoxin-like"/>
</dbReference>
<proteinExistence type="predicted"/>
<reference evidence="7 8" key="1">
    <citation type="submission" date="2023-08" db="EMBL/GenBank/DDBJ databases">
        <title>Annotated Genome Sequence of Vanrija albida AlHP1.</title>
        <authorList>
            <person name="Herzog R."/>
        </authorList>
    </citation>
    <scope>NUCLEOTIDE SEQUENCE [LARGE SCALE GENOMIC DNA]</scope>
    <source>
        <strain evidence="7 8">AlHP1</strain>
    </source>
</reference>
<feature type="region of interest" description="Disordered" evidence="6">
    <location>
        <begin position="1"/>
        <end position="75"/>
    </location>
</feature>
<dbReference type="Gene3D" id="3.40.30.10">
    <property type="entry name" value="Glutaredoxin"/>
    <property type="match status" value="1"/>
</dbReference>
<dbReference type="InterPro" id="IPR009737">
    <property type="entry name" value="Aim32/Apd1-like"/>
</dbReference>
<protein>
    <recommendedName>
        <fullName evidence="9">2Fe-2S ferredoxin-type domain-containing protein</fullName>
    </recommendedName>
</protein>
<evidence type="ECO:0000256" key="4">
    <source>
        <dbReference type="ARBA" id="ARBA00023014"/>
    </source>
</evidence>
<dbReference type="Proteomes" id="UP001565368">
    <property type="component" value="Unassembled WGS sequence"/>
</dbReference>
<dbReference type="InterPro" id="IPR036010">
    <property type="entry name" value="2Fe-2S_ferredoxin-like_sf"/>
</dbReference>
<evidence type="ECO:0000256" key="6">
    <source>
        <dbReference type="SAM" id="MobiDB-lite"/>
    </source>
</evidence>
<keyword evidence="3" id="KW-0408">Iron</keyword>
<dbReference type="Gene3D" id="3.10.20.30">
    <property type="match status" value="1"/>
</dbReference>
<gene>
    <name evidence="7" type="ORF">Q8F55_000232</name>
</gene>
<dbReference type="PANTHER" id="PTHR23426">
    <property type="entry name" value="FERREDOXIN/ADRENODOXIN"/>
    <property type="match status" value="1"/>
</dbReference>
<accession>A0ABR3QD92</accession>
<dbReference type="SUPFAM" id="SSF52833">
    <property type="entry name" value="Thioredoxin-like"/>
    <property type="match status" value="1"/>
</dbReference>
<dbReference type="InterPro" id="IPR036249">
    <property type="entry name" value="Thioredoxin-like_sf"/>
</dbReference>
<evidence type="ECO:0000256" key="2">
    <source>
        <dbReference type="ARBA" id="ARBA00022723"/>
    </source>
</evidence>
<dbReference type="PANTHER" id="PTHR23426:SF65">
    <property type="entry name" value="FERREDOXIN-2, MITOCHONDRIAL"/>
    <property type="match status" value="1"/>
</dbReference>
<evidence type="ECO:0000313" key="8">
    <source>
        <dbReference type="Proteomes" id="UP001565368"/>
    </source>
</evidence>
<dbReference type="GeneID" id="95981275"/>
<comment type="caution">
    <text evidence="7">The sequence shown here is derived from an EMBL/GenBank/DDBJ whole genome shotgun (WGS) entry which is preliminary data.</text>
</comment>
<evidence type="ECO:0008006" key="9">
    <source>
        <dbReference type="Google" id="ProtNLM"/>
    </source>
</evidence>
<dbReference type="InterPro" id="IPR012675">
    <property type="entry name" value="Beta-grasp_dom_sf"/>
</dbReference>
<evidence type="ECO:0000313" key="7">
    <source>
        <dbReference type="EMBL" id="KAL1412487.1"/>
    </source>
</evidence>
<comment type="cofactor">
    <cofactor evidence="5">
        <name>[2Fe-2S] cluster</name>
        <dbReference type="ChEBI" id="CHEBI:190135"/>
    </cofactor>
</comment>
<evidence type="ECO:0000256" key="3">
    <source>
        <dbReference type="ARBA" id="ARBA00023004"/>
    </source>
</evidence>
<sequence>MLPTALRRGLGARLPRLLGASTAPAAPARRPSPRRAVSSSPSAAARRPIALDLPPPPEPPISAPEADTPPPLPRAINPRRALLLLSIPQPPSTWPSHLDTLSPLLQATGLKLKRAGVAVNAVYDGSGNAPFPALGQRERYPARLLYADGRAFAFPHFDAGTLATPAWAEAVTYEPAFSPVPNALAYAGDAEVLVCTHASRDCRCGDQGRPLVASLREAAAARGLRVPVREVAHVGGHKWAANAVLLPSLDMLSNLVAADAPALLDFVEGNRAPGAMWAHWRGRFGLSEGQQAEVWAAVSGPEIKPAAEAEGEKVRLRFRTFEGELRDVEAPLGASLLAVGKEHDLPALEGTCGGNLECATCHLYLKPTPTPAPVPPPTDDELDMLGYAISYRDGQSRLGCQVKVTPELAKWVADGGVIDLPRF</sequence>
<keyword evidence="2" id="KW-0479">Metal-binding</keyword>
<feature type="compositionally biased region" description="Pro residues" evidence="6">
    <location>
        <begin position="53"/>
        <end position="73"/>
    </location>
</feature>
<feature type="compositionally biased region" description="Low complexity" evidence="6">
    <location>
        <begin position="1"/>
        <end position="52"/>
    </location>
</feature>
<dbReference type="PRINTS" id="PR00355">
    <property type="entry name" value="ADRENODOXIN"/>
</dbReference>
<dbReference type="EMBL" id="JBBXJM010000001">
    <property type="protein sequence ID" value="KAL1412487.1"/>
    <property type="molecule type" value="Genomic_DNA"/>
</dbReference>
<dbReference type="CDD" id="cd03062">
    <property type="entry name" value="TRX_Fd_Sucrase"/>
    <property type="match status" value="1"/>
</dbReference>
<evidence type="ECO:0000256" key="5">
    <source>
        <dbReference type="ARBA" id="ARBA00034078"/>
    </source>
</evidence>
<name>A0ABR3QD92_9TREE</name>
<organism evidence="7 8">
    <name type="scientific">Vanrija albida</name>
    <dbReference type="NCBI Taxonomy" id="181172"/>
    <lineage>
        <taxon>Eukaryota</taxon>
        <taxon>Fungi</taxon>
        <taxon>Dikarya</taxon>
        <taxon>Basidiomycota</taxon>
        <taxon>Agaricomycotina</taxon>
        <taxon>Tremellomycetes</taxon>
        <taxon>Trichosporonales</taxon>
        <taxon>Trichosporonaceae</taxon>
        <taxon>Vanrija</taxon>
    </lineage>
</organism>
<keyword evidence="1" id="KW-0001">2Fe-2S</keyword>
<evidence type="ECO:0000256" key="1">
    <source>
        <dbReference type="ARBA" id="ARBA00022714"/>
    </source>
</evidence>
<dbReference type="SUPFAM" id="SSF54292">
    <property type="entry name" value="2Fe-2S ferredoxin-like"/>
    <property type="match status" value="1"/>
</dbReference>